<dbReference type="EMBL" id="FUWH01000004">
    <property type="protein sequence ID" value="SJZ80764.1"/>
    <property type="molecule type" value="Genomic_DNA"/>
</dbReference>
<dbReference type="OrthoDB" id="120856at2"/>
<dbReference type="Gene3D" id="3.10.450.50">
    <property type="match status" value="1"/>
</dbReference>
<evidence type="ECO:0000259" key="2">
    <source>
        <dbReference type="Pfam" id="PF14534"/>
    </source>
</evidence>
<dbReference type="Pfam" id="PF14534">
    <property type="entry name" value="DUF4440"/>
    <property type="match status" value="1"/>
</dbReference>
<accession>A0A1T4NNG1</accession>
<dbReference type="Proteomes" id="UP000190888">
    <property type="component" value="Unassembled WGS sequence"/>
</dbReference>
<evidence type="ECO:0000313" key="4">
    <source>
        <dbReference type="Proteomes" id="UP000190888"/>
    </source>
</evidence>
<dbReference type="RefSeq" id="WP_078831293.1">
    <property type="nucleotide sequence ID" value="NZ_FUWH01000004.1"/>
</dbReference>
<feature type="domain" description="DUF4440" evidence="2">
    <location>
        <begin position="28"/>
        <end position="136"/>
    </location>
</feature>
<name>A0A1T4NNG1_9BACT</name>
<proteinExistence type="predicted"/>
<dbReference type="InterPro" id="IPR032710">
    <property type="entry name" value="NTF2-like_dom_sf"/>
</dbReference>
<dbReference type="STRING" id="413434.SAMN04488132_104332"/>
<evidence type="ECO:0000313" key="3">
    <source>
        <dbReference type="EMBL" id="SJZ80764.1"/>
    </source>
</evidence>
<gene>
    <name evidence="3" type="ORF">SAMN04488132_104332</name>
</gene>
<organism evidence="3 4">
    <name type="scientific">Sediminibacterium ginsengisoli</name>
    <dbReference type="NCBI Taxonomy" id="413434"/>
    <lineage>
        <taxon>Bacteria</taxon>
        <taxon>Pseudomonadati</taxon>
        <taxon>Bacteroidota</taxon>
        <taxon>Chitinophagia</taxon>
        <taxon>Chitinophagales</taxon>
        <taxon>Chitinophagaceae</taxon>
        <taxon>Sediminibacterium</taxon>
    </lineage>
</organism>
<feature type="signal peptide" evidence="1">
    <location>
        <begin position="1"/>
        <end position="17"/>
    </location>
</feature>
<keyword evidence="4" id="KW-1185">Reference proteome</keyword>
<feature type="chain" id="PRO_5012707480" description="DUF4440 domain-containing protein" evidence="1">
    <location>
        <begin position="18"/>
        <end position="142"/>
    </location>
</feature>
<keyword evidence="1" id="KW-0732">Signal</keyword>
<dbReference type="SUPFAM" id="SSF54427">
    <property type="entry name" value="NTF2-like"/>
    <property type="match status" value="1"/>
</dbReference>
<evidence type="ECO:0000256" key="1">
    <source>
        <dbReference type="SAM" id="SignalP"/>
    </source>
</evidence>
<protein>
    <recommendedName>
        <fullName evidence="2">DUF4440 domain-containing protein</fullName>
    </recommendedName>
</protein>
<dbReference type="AlphaFoldDB" id="A0A1T4NNG1"/>
<dbReference type="InterPro" id="IPR027843">
    <property type="entry name" value="DUF4440"/>
</dbReference>
<sequence>MKIKIILLLLLISCSLAAISQTTAETEIRQLLQTQTAAWNRGDLAGFMNGYWQSDSLLFVGKSGPTYGYNKTLNNYRKSYPDTTAMGKLRFDIIKIERLSEDTHFVLGKWHLQRTIGNLEGHFTLLFKKLNGKWVIIADHSS</sequence>
<reference evidence="3 4" key="1">
    <citation type="submission" date="2017-02" db="EMBL/GenBank/DDBJ databases">
        <authorList>
            <person name="Peterson S.W."/>
        </authorList>
    </citation>
    <scope>NUCLEOTIDE SEQUENCE [LARGE SCALE GENOMIC DNA]</scope>
    <source>
        <strain evidence="3 4">DSM 22335</strain>
    </source>
</reference>